<dbReference type="Gene3D" id="3.40.50.10420">
    <property type="entry name" value="NagB/RpiA/CoA transferase-like"/>
    <property type="match status" value="1"/>
</dbReference>
<keyword evidence="2 4" id="KW-0547">Nucleotide-binding</keyword>
<evidence type="ECO:0000256" key="3">
    <source>
        <dbReference type="ARBA" id="ARBA00022840"/>
    </source>
</evidence>
<dbReference type="InterPro" id="IPR002698">
    <property type="entry name" value="FTHF_cligase"/>
</dbReference>
<evidence type="ECO:0000256" key="4">
    <source>
        <dbReference type="RuleBase" id="RU361279"/>
    </source>
</evidence>
<dbReference type="PANTHER" id="PTHR23407:SF1">
    <property type="entry name" value="5-FORMYLTETRAHYDROFOLATE CYCLO-LIGASE"/>
    <property type="match status" value="1"/>
</dbReference>
<dbReference type="InterPro" id="IPR024185">
    <property type="entry name" value="FTHF_cligase-like_sf"/>
</dbReference>
<comment type="cofactor">
    <cofactor evidence="4">
        <name>Mg(2+)</name>
        <dbReference type="ChEBI" id="CHEBI:18420"/>
    </cofactor>
</comment>
<sequence length="197" mass="20880">MGHTGSAKDDLRRTLLRARRERSEGDLAEAATALAAHLSGDRALRGARRAAAYLAMRGEPPTGALLAELQAAGTEVVVPVTRADGTLDWVTHDAAAPTTRSSIGVDEPVGAPLPGSPLTEVDLVLVPALAVDHHGRRLGRGAGYYDRALAEVVVRPQRPTLVAVVFAEEILPEVPHEPHDVPVDLVLTPSGIFRPER</sequence>
<comment type="catalytic activity">
    <reaction evidence="4">
        <text>(6S)-5-formyl-5,6,7,8-tetrahydrofolate + ATP = (6R)-5,10-methenyltetrahydrofolate + ADP + phosphate</text>
        <dbReference type="Rhea" id="RHEA:10488"/>
        <dbReference type="ChEBI" id="CHEBI:30616"/>
        <dbReference type="ChEBI" id="CHEBI:43474"/>
        <dbReference type="ChEBI" id="CHEBI:57455"/>
        <dbReference type="ChEBI" id="CHEBI:57457"/>
        <dbReference type="ChEBI" id="CHEBI:456216"/>
        <dbReference type="EC" id="6.3.3.2"/>
    </reaction>
</comment>
<dbReference type="PIRSF" id="PIRSF006806">
    <property type="entry name" value="FTHF_cligase"/>
    <property type="match status" value="1"/>
</dbReference>
<evidence type="ECO:0000313" key="5">
    <source>
        <dbReference type="EMBL" id="GAA1739417.1"/>
    </source>
</evidence>
<dbReference type="Pfam" id="PF01812">
    <property type="entry name" value="5-FTHF_cyc-lig"/>
    <property type="match status" value="1"/>
</dbReference>
<dbReference type="NCBIfam" id="TIGR02727">
    <property type="entry name" value="MTHFS_bact"/>
    <property type="match status" value="1"/>
</dbReference>
<proteinExistence type="inferred from homology"/>
<dbReference type="EC" id="6.3.3.2" evidence="4"/>
<name>A0ABP4VVQ9_9ACTN</name>
<dbReference type="Proteomes" id="UP001501057">
    <property type="component" value="Unassembled WGS sequence"/>
</dbReference>
<keyword evidence="6" id="KW-1185">Reference proteome</keyword>
<evidence type="ECO:0000256" key="2">
    <source>
        <dbReference type="ARBA" id="ARBA00022741"/>
    </source>
</evidence>
<comment type="caution">
    <text evidence="5">The sequence shown here is derived from an EMBL/GenBank/DDBJ whole genome shotgun (WGS) entry which is preliminary data.</text>
</comment>
<dbReference type="SUPFAM" id="SSF100950">
    <property type="entry name" value="NagB/RpiA/CoA transferase-like"/>
    <property type="match status" value="1"/>
</dbReference>
<dbReference type="InterPro" id="IPR037171">
    <property type="entry name" value="NagB/RpiA_transferase-like"/>
</dbReference>
<keyword evidence="3 4" id="KW-0067">ATP-binding</keyword>
<keyword evidence="4" id="KW-0479">Metal-binding</keyword>
<accession>A0ABP4VVQ9</accession>
<protein>
    <recommendedName>
        <fullName evidence="4">5-formyltetrahydrofolate cyclo-ligase</fullName>
        <ecNumber evidence="4">6.3.3.2</ecNumber>
    </recommendedName>
</protein>
<organism evidence="5 6">
    <name type="scientific">Aeromicrobium alkaliterrae</name>
    <dbReference type="NCBI Taxonomy" id="302168"/>
    <lineage>
        <taxon>Bacteria</taxon>
        <taxon>Bacillati</taxon>
        <taxon>Actinomycetota</taxon>
        <taxon>Actinomycetes</taxon>
        <taxon>Propionibacteriales</taxon>
        <taxon>Nocardioidaceae</taxon>
        <taxon>Aeromicrobium</taxon>
    </lineage>
</organism>
<keyword evidence="4" id="KW-0460">Magnesium</keyword>
<gene>
    <name evidence="5" type="ORF">GCM10009710_19690</name>
</gene>
<comment type="similarity">
    <text evidence="1 4">Belongs to the 5-formyltetrahydrofolate cyclo-ligase family.</text>
</comment>
<dbReference type="RefSeq" id="WP_344200726.1">
    <property type="nucleotide sequence ID" value="NZ_BAAAME010000004.1"/>
</dbReference>
<dbReference type="PANTHER" id="PTHR23407">
    <property type="entry name" value="ATPASE INHIBITOR/5-FORMYLTETRAHYDROFOLATE CYCLO-LIGASE"/>
    <property type="match status" value="1"/>
</dbReference>
<evidence type="ECO:0000256" key="1">
    <source>
        <dbReference type="ARBA" id="ARBA00010638"/>
    </source>
</evidence>
<evidence type="ECO:0000313" key="6">
    <source>
        <dbReference type="Proteomes" id="UP001501057"/>
    </source>
</evidence>
<dbReference type="EMBL" id="BAAAME010000004">
    <property type="protein sequence ID" value="GAA1739417.1"/>
    <property type="molecule type" value="Genomic_DNA"/>
</dbReference>
<reference evidence="6" key="1">
    <citation type="journal article" date="2019" name="Int. J. Syst. Evol. Microbiol.">
        <title>The Global Catalogue of Microorganisms (GCM) 10K type strain sequencing project: providing services to taxonomists for standard genome sequencing and annotation.</title>
        <authorList>
            <consortium name="The Broad Institute Genomics Platform"/>
            <consortium name="The Broad Institute Genome Sequencing Center for Infectious Disease"/>
            <person name="Wu L."/>
            <person name="Ma J."/>
        </authorList>
    </citation>
    <scope>NUCLEOTIDE SEQUENCE [LARGE SCALE GENOMIC DNA]</scope>
    <source>
        <strain evidence="6">JCM 13518</strain>
    </source>
</reference>